<proteinExistence type="predicted"/>
<dbReference type="EMBL" id="CAUOFW020003591">
    <property type="protein sequence ID" value="CAK9160855.1"/>
    <property type="molecule type" value="Genomic_DNA"/>
</dbReference>
<name>A0ABC8SVA8_9AQUA</name>
<dbReference type="InterPro" id="IPR045053">
    <property type="entry name" value="MAN-like"/>
</dbReference>
<reference evidence="1 2" key="1">
    <citation type="submission" date="2024-02" db="EMBL/GenBank/DDBJ databases">
        <authorList>
            <person name="Vignale AGUSTIN F."/>
            <person name="Sosa J E."/>
            <person name="Modenutti C."/>
        </authorList>
    </citation>
    <scope>NUCLEOTIDE SEQUENCE [LARGE SCALE GENOMIC DNA]</scope>
</reference>
<organism evidence="1 2">
    <name type="scientific">Ilex paraguariensis</name>
    <name type="common">yerba mate</name>
    <dbReference type="NCBI Taxonomy" id="185542"/>
    <lineage>
        <taxon>Eukaryota</taxon>
        <taxon>Viridiplantae</taxon>
        <taxon>Streptophyta</taxon>
        <taxon>Embryophyta</taxon>
        <taxon>Tracheophyta</taxon>
        <taxon>Spermatophyta</taxon>
        <taxon>Magnoliopsida</taxon>
        <taxon>eudicotyledons</taxon>
        <taxon>Gunneridae</taxon>
        <taxon>Pentapetalae</taxon>
        <taxon>asterids</taxon>
        <taxon>campanulids</taxon>
        <taxon>Aquifoliales</taxon>
        <taxon>Aquifoliaceae</taxon>
        <taxon>Ilex</taxon>
    </lineage>
</organism>
<dbReference type="AlphaFoldDB" id="A0ABC8SVA8"/>
<evidence type="ECO:0000313" key="1">
    <source>
        <dbReference type="EMBL" id="CAK9160855.1"/>
    </source>
</evidence>
<gene>
    <name evidence="1" type="ORF">ILEXP_LOCUS29641</name>
</gene>
<dbReference type="PANTHER" id="PTHR31451">
    <property type="match status" value="1"/>
</dbReference>
<dbReference type="Gene3D" id="3.20.20.80">
    <property type="entry name" value="Glycosidases"/>
    <property type="match status" value="1"/>
</dbReference>
<evidence type="ECO:0000313" key="2">
    <source>
        <dbReference type="Proteomes" id="UP001642360"/>
    </source>
</evidence>
<dbReference type="GO" id="GO:0005576">
    <property type="term" value="C:extracellular region"/>
    <property type="evidence" value="ECO:0007669"/>
    <property type="project" value="UniProtKB-SubCell"/>
</dbReference>
<dbReference type="Proteomes" id="UP001642360">
    <property type="component" value="Unassembled WGS sequence"/>
</dbReference>
<dbReference type="InterPro" id="IPR017853">
    <property type="entry name" value="GH"/>
</dbReference>
<comment type="caution">
    <text evidence="1">The sequence shown here is derived from an EMBL/GenBank/DDBJ whole genome shotgun (WGS) entry which is preliminary data.</text>
</comment>
<dbReference type="GO" id="GO:0016985">
    <property type="term" value="F:mannan endo-1,4-beta-mannosidase activity"/>
    <property type="evidence" value="ECO:0007669"/>
    <property type="project" value="UniProtKB-EC"/>
</dbReference>
<dbReference type="PANTHER" id="PTHR31451:SF39">
    <property type="entry name" value="MANNAN ENDO-1,4-BETA-MANNOSIDASE 1"/>
    <property type="match status" value="1"/>
</dbReference>
<protein>
    <recommendedName>
        <fullName evidence="3">Mannan endo-1,4-beta-mannosidase</fullName>
    </recommendedName>
</protein>
<accession>A0ABC8SVA8</accession>
<evidence type="ECO:0008006" key="3">
    <source>
        <dbReference type="Google" id="ProtNLM"/>
    </source>
</evidence>
<sequence length="69" mass="7807">MNGNPLFLNGFNAYWLMYMASDSSMRVKVTTTFKQASKYGMNVARTWAFSDGGYKPLQSDSKVWAHSTI</sequence>
<dbReference type="SUPFAM" id="SSF51445">
    <property type="entry name" value="(Trans)glycosidases"/>
    <property type="match status" value="1"/>
</dbReference>
<keyword evidence="2" id="KW-1185">Reference proteome</keyword>